<keyword evidence="2" id="KW-1185">Reference proteome</keyword>
<organism evidence="1 2">
    <name type="scientific">Funneliformis mosseae</name>
    <name type="common">Endomycorrhizal fungus</name>
    <name type="synonym">Glomus mosseae</name>
    <dbReference type="NCBI Taxonomy" id="27381"/>
    <lineage>
        <taxon>Eukaryota</taxon>
        <taxon>Fungi</taxon>
        <taxon>Fungi incertae sedis</taxon>
        <taxon>Mucoromycota</taxon>
        <taxon>Glomeromycotina</taxon>
        <taxon>Glomeromycetes</taxon>
        <taxon>Glomerales</taxon>
        <taxon>Glomeraceae</taxon>
        <taxon>Funneliformis</taxon>
    </lineage>
</organism>
<dbReference type="AlphaFoldDB" id="A0A9N9IFV7"/>
<reference evidence="1" key="1">
    <citation type="submission" date="2021-06" db="EMBL/GenBank/DDBJ databases">
        <authorList>
            <person name="Kallberg Y."/>
            <person name="Tangrot J."/>
            <person name="Rosling A."/>
        </authorList>
    </citation>
    <scope>NUCLEOTIDE SEQUENCE</scope>
    <source>
        <strain evidence="1">87-6 pot B 2015</strain>
    </source>
</reference>
<evidence type="ECO:0000313" key="2">
    <source>
        <dbReference type="Proteomes" id="UP000789375"/>
    </source>
</evidence>
<accession>A0A9N9IFV7</accession>
<feature type="non-terminal residue" evidence="1">
    <location>
        <position position="1"/>
    </location>
</feature>
<dbReference type="Proteomes" id="UP000789375">
    <property type="component" value="Unassembled WGS sequence"/>
</dbReference>
<name>A0A9N9IFV7_FUNMO</name>
<protein>
    <submittedName>
        <fullName evidence="1">14543_t:CDS:1</fullName>
    </submittedName>
</protein>
<evidence type="ECO:0000313" key="1">
    <source>
        <dbReference type="EMBL" id="CAG8733993.1"/>
    </source>
</evidence>
<sequence length="73" mass="8447">SKTFQSIPQICCNPAEHLGKAYKGSRISSPPVIEIIYRDEYGYYCILDRKNLLNYTTSVLRTFLQITAFVRLQ</sequence>
<comment type="caution">
    <text evidence="1">The sequence shown here is derived from an EMBL/GenBank/DDBJ whole genome shotgun (WGS) entry which is preliminary data.</text>
</comment>
<dbReference type="EMBL" id="CAJVPP010017923">
    <property type="protein sequence ID" value="CAG8733993.1"/>
    <property type="molecule type" value="Genomic_DNA"/>
</dbReference>
<proteinExistence type="predicted"/>
<feature type="non-terminal residue" evidence="1">
    <location>
        <position position="73"/>
    </location>
</feature>
<gene>
    <name evidence="1" type="ORF">FMOSSE_LOCUS15788</name>
</gene>